<proteinExistence type="predicted"/>
<dbReference type="Proteomes" id="UP000196475">
    <property type="component" value="Unassembled WGS sequence"/>
</dbReference>
<dbReference type="Pfam" id="PF10053">
    <property type="entry name" value="DUF2290"/>
    <property type="match status" value="1"/>
</dbReference>
<evidence type="ECO:0008006" key="3">
    <source>
        <dbReference type="Google" id="ProtNLM"/>
    </source>
</evidence>
<evidence type="ECO:0000313" key="2">
    <source>
        <dbReference type="Proteomes" id="UP000196475"/>
    </source>
</evidence>
<dbReference type="AlphaFoldDB" id="A0A1Y3PUU9"/>
<name>A0A1Y3PUU9_9BACI</name>
<dbReference type="EMBL" id="LZRT01000010">
    <property type="protein sequence ID" value="OUM90814.1"/>
    <property type="molecule type" value="Genomic_DNA"/>
</dbReference>
<evidence type="ECO:0000313" key="1">
    <source>
        <dbReference type="EMBL" id="OUM90814.1"/>
    </source>
</evidence>
<sequence length="227" mass="26435">MMKPPKKAETIKRDLEGLLTSLIERGIADDQNFPVLRPASNNVWEVTFAGAEHVSIAMGDIDYAAIYKELSEKRSYTAKLIDGGLLQLMYRFEDERLVRHRLAYYPSPELRPFQEDPESYLHDELFLDIVSRRIVPFPLRFDFDETAARDVVHPMCHLTLGDVKGCRIPVSAPLTPRWFVDFVLRNFYLTDRYDFVSKLPNHRLYFDPTITANERRLIHMVVPMEAC</sequence>
<protein>
    <recommendedName>
        <fullName evidence="3">DUF2290 domain-containing protein</fullName>
    </recommendedName>
</protein>
<organism evidence="1 2">
    <name type="scientific">Bacillus thermozeamaize</name>
    <dbReference type="NCBI Taxonomy" id="230954"/>
    <lineage>
        <taxon>Bacteria</taxon>
        <taxon>Bacillati</taxon>
        <taxon>Bacillota</taxon>
        <taxon>Bacilli</taxon>
        <taxon>Bacillales</taxon>
        <taxon>Bacillaceae</taxon>
        <taxon>Bacillus</taxon>
    </lineage>
</organism>
<reference evidence="2" key="1">
    <citation type="submission" date="2016-06" db="EMBL/GenBank/DDBJ databases">
        <authorList>
            <person name="Nascimento L."/>
            <person name="Pereira R.V."/>
            <person name="Martins L.F."/>
            <person name="Quaggio R.B."/>
            <person name="Silva A.M."/>
            <person name="Setubal J.C."/>
        </authorList>
    </citation>
    <scope>NUCLEOTIDE SEQUENCE [LARGE SCALE GENOMIC DNA]</scope>
</reference>
<gene>
    <name evidence="1" type="ORF">BAA01_07510</name>
</gene>
<comment type="caution">
    <text evidence="1">The sequence shown here is derived from an EMBL/GenBank/DDBJ whole genome shotgun (WGS) entry which is preliminary data.</text>
</comment>
<dbReference type="InterPro" id="IPR018742">
    <property type="entry name" value="DUF2290"/>
</dbReference>
<accession>A0A1Y3PUU9</accession>